<dbReference type="Proteomes" id="UP000680839">
    <property type="component" value="Chromosome"/>
</dbReference>
<feature type="domain" description="Aminoglycoside phosphotransferase" evidence="9">
    <location>
        <begin position="46"/>
        <end position="271"/>
    </location>
</feature>
<evidence type="ECO:0000313" key="10">
    <source>
        <dbReference type="EMBL" id="QWG11597.1"/>
    </source>
</evidence>
<evidence type="ECO:0000256" key="2">
    <source>
        <dbReference type="ARBA" id="ARBA00022490"/>
    </source>
</evidence>
<reference evidence="10" key="1">
    <citation type="submission" date="2021-06" db="EMBL/GenBank/DDBJ databases">
        <title>Bradyrhizobium sp. S2-20-1 Genome sequencing.</title>
        <authorList>
            <person name="Jin L."/>
        </authorList>
    </citation>
    <scope>NUCLEOTIDE SEQUENCE</scope>
    <source>
        <strain evidence="10">S2-20-1</strain>
    </source>
</reference>
<keyword evidence="4" id="KW-0418">Kinase</keyword>
<name>A0A975NAM7_9BRAD</name>
<dbReference type="GO" id="GO:0005737">
    <property type="term" value="C:cytoplasm"/>
    <property type="evidence" value="ECO:0007669"/>
    <property type="project" value="UniProtKB-SubCell"/>
</dbReference>
<dbReference type="SUPFAM" id="SSF56112">
    <property type="entry name" value="Protein kinase-like (PK-like)"/>
    <property type="match status" value="1"/>
</dbReference>
<dbReference type="EC" id="2.7.1.81" evidence="7"/>
<dbReference type="AlphaFoldDB" id="A0A975NAM7"/>
<dbReference type="InterPro" id="IPR050249">
    <property type="entry name" value="Pseudomonas-type_ThrB"/>
</dbReference>
<evidence type="ECO:0000256" key="1">
    <source>
        <dbReference type="ARBA" id="ARBA00004496"/>
    </source>
</evidence>
<comment type="catalytic activity">
    <reaction evidence="5">
        <text>(5R)-5-hydroxy-L-lysine + GTP = (5R)-5-phosphooxy-L-lysine + GDP + H(+)</text>
        <dbReference type="Rhea" id="RHEA:19049"/>
        <dbReference type="ChEBI" id="CHEBI:15378"/>
        <dbReference type="ChEBI" id="CHEBI:37565"/>
        <dbReference type="ChEBI" id="CHEBI:57882"/>
        <dbReference type="ChEBI" id="CHEBI:58189"/>
        <dbReference type="ChEBI" id="CHEBI:58357"/>
        <dbReference type="EC" id="2.7.1.81"/>
    </reaction>
</comment>
<dbReference type="InterPro" id="IPR002575">
    <property type="entry name" value="Aminoglycoside_PTrfase"/>
</dbReference>
<evidence type="ECO:0000256" key="8">
    <source>
        <dbReference type="ARBA" id="ARBA00040505"/>
    </source>
</evidence>
<sequence>MPNPSPLIDAAHPIDGLRAASAIPEALAQKLTAEYYGLPATAHRLDSERDQNFRLRTLDGREYVLKIANPAEDRAVTNLQTMALLHVAATDPGLPVPRVFPALNGSHELDIPFDDGSTRIVRLLSFLAGAPMHSVEGSTALRRDLGQCAASLARGLRDFRHTGASHKLLWDLQHAAELRSLVDAVPGDRCGLVEHFLDGFEACALPVLPSLPAQPVHNDLNPHNVVVDPDSHERISGIIDFGDLTFTARVNDLAIAAAYQVADNDDPLAPACELIAAYHAVTLLEPAEFDILFDLIATRMVMTIVISSWRAVRYPENRDYILRNNQGAWARLVRISKLSRIQASQQIRRACHSE</sequence>
<evidence type="ECO:0000256" key="7">
    <source>
        <dbReference type="ARBA" id="ARBA00038873"/>
    </source>
</evidence>
<accession>A0A975NAM7</accession>
<evidence type="ECO:0000256" key="4">
    <source>
        <dbReference type="ARBA" id="ARBA00022777"/>
    </source>
</evidence>
<evidence type="ECO:0000313" key="11">
    <source>
        <dbReference type="Proteomes" id="UP000680839"/>
    </source>
</evidence>
<comment type="subcellular location">
    <subcellularLocation>
        <location evidence="1">Cytoplasm</location>
    </subcellularLocation>
</comment>
<comment type="function">
    <text evidence="6">Catalyzes the GTP-dependent phosphorylation of 5-hydroxy-L-lysine.</text>
</comment>
<keyword evidence="3" id="KW-0808">Transferase</keyword>
<dbReference type="GO" id="GO:0047992">
    <property type="term" value="F:hydroxylysine kinase activity"/>
    <property type="evidence" value="ECO:0007669"/>
    <property type="project" value="UniProtKB-EC"/>
</dbReference>
<keyword evidence="2" id="KW-0963">Cytoplasm</keyword>
<dbReference type="RefSeq" id="WP_215620467.1">
    <property type="nucleotide sequence ID" value="NZ_CP076134.1"/>
</dbReference>
<organism evidence="10 11">
    <name type="scientific">Bradyrhizobium sediminis</name>
    <dbReference type="NCBI Taxonomy" id="2840469"/>
    <lineage>
        <taxon>Bacteria</taxon>
        <taxon>Pseudomonadati</taxon>
        <taxon>Pseudomonadota</taxon>
        <taxon>Alphaproteobacteria</taxon>
        <taxon>Hyphomicrobiales</taxon>
        <taxon>Nitrobacteraceae</taxon>
        <taxon>Bradyrhizobium</taxon>
    </lineage>
</organism>
<protein>
    <recommendedName>
        <fullName evidence="8">Hydroxylysine kinase</fullName>
        <ecNumber evidence="7">2.7.1.81</ecNumber>
    </recommendedName>
</protein>
<evidence type="ECO:0000256" key="3">
    <source>
        <dbReference type="ARBA" id="ARBA00022679"/>
    </source>
</evidence>
<dbReference type="Pfam" id="PF01636">
    <property type="entry name" value="APH"/>
    <property type="match status" value="1"/>
</dbReference>
<proteinExistence type="predicted"/>
<dbReference type="EMBL" id="CP076134">
    <property type="protein sequence ID" value="QWG11597.1"/>
    <property type="molecule type" value="Genomic_DNA"/>
</dbReference>
<evidence type="ECO:0000259" key="9">
    <source>
        <dbReference type="Pfam" id="PF01636"/>
    </source>
</evidence>
<evidence type="ECO:0000256" key="6">
    <source>
        <dbReference type="ARBA" id="ARBA00037368"/>
    </source>
</evidence>
<dbReference type="InterPro" id="IPR011009">
    <property type="entry name" value="Kinase-like_dom_sf"/>
</dbReference>
<dbReference type="PANTHER" id="PTHR21064">
    <property type="entry name" value="AMINOGLYCOSIDE PHOSPHOTRANSFERASE DOMAIN-CONTAINING PROTEIN-RELATED"/>
    <property type="match status" value="1"/>
</dbReference>
<gene>
    <name evidence="10" type="ORF">KMZ29_17910</name>
</gene>
<dbReference type="Gene3D" id="3.90.1200.10">
    <property type="match status" value="1"/>
</dbReference>
<evidence type="ECO:0000256" key="5">
    <source>
        <dbReference type="ARBA" id="ARBA00036820"/>
    </source>
</evidence>
<dbReference type="PANTHER" id="PTHR21064:SF1">
    <property type="entry name" value="HYDROXYLYSINE KINASE"/>
    <property type="match status" value="1"/>
</dbReference>